<organism evidence="1 2">
    <name type="scientific">Methylococcus capsulatus (strain ATCC 33009 / NCIMB 11132 / Bath)</name>
    <dbReference type="NCBI Taxonomy" id="243233"/>
    <lineage>
        <taxon>Bacteria</taxon>
        <taxon>Pseudomonadati</taxon>
        <taxon>Pseudomonadota</taxon>
        <taxon>Gammaproteobacteria</taxon>
        <taxon>Methylococcales</taxon>
        <taxon>Methylococcaceae</taxon>
        <taxon>Methylococcus</taxon>
    </lineage>
</organism>
<protein>
    <submittedName>
        <fullName evidence="1">Uncharacterized protein</fullName>
    </submittedName>
</protein>
<gene>
    <name evidence="1" type="ordered locus">MCA0347</name>
</gene>
<reference evidence="1 2" key="1">
    <citation type="journal article" date="2004" name="PLoS Biol.">
        <title>Genomic insights into methanotrophy: the complete genome sequence of Methylococcus capsulatus (Bath).</title>
        <authorList>
            <person name="Ward N.L."/>
            <person name="Larsen O."/>
            <person name="Sakwa J."/>
            <person name="Bruseth L."/>
            <person name="Khouri H.M."/>
            <person name="Durkin A.S."/>
            <person name="Dimitrov G."/>
            <person name="Jiang L."/>
            <person name="Scanlan D."/>
            <person name="Kang K.H."/>
            <person name="Lewis M.R."/>
            <person name="Nelson K.E."/>
            <person name="Methe B.A."/>
            <person name="Wu M."/>
            <person name="Heidelberg J.F."/>
            <person name="Paulsen I.T."/>
            <person name="Fouts D.E."/>
            <person name="Ravel J."/>
            <person name="Tettelin H."/>
            <person name="Ren Q."/>
            <person name="Read T.D."/>
            <person name="DeBoy R.T."/>
            <person name="Seshadri R."/>
            <person name="Salzberg S.L."/>
            <person name="Jensen H.B."/>
            <person name="Birkeland N.K."/>
            <person name="Nelson W.C."/>
            <person name="Dodson R.J."/>
            <person name="Grindhaug S.H."/>
            <person name="Holt I.E."/>
            <person name="Eidhammer I."/>
            <person name="Jonasen I."/>
            <person name="Vanaken S."/>
            <person name="Utterback T.R."/>
            <person name="Feldblyum T.V."/>
            <person name="Fraser C.M."/>
            <person name="Lillehaug J.R."/>
            <person name="Eisen J.A."/>
        </authorList>
    </citation>
    <scope>NUCLEOTIDE SEQUENCE [LARGE SCALE GENOMIC DNA]</scope>
    <source>
        <strain evidence="2">ATCC 33009 / NCIMB 11132 / Bath</strain>
    </source>
</reference>
<name>Q60BW6_METCA</name>
<evidence type="ECO:0000313" key="1">
    <source>
        <dbReference type="EMBL" id="AAU90557.1"/>
    </source>
</evidence>
<dbReference type="STRING" id="243233.MCA0347"/>
<proteinExistence type="predicted"/>
<sequence length="259" mass="28146">MIDVVGRGVEVPRFRRGTTCRQRIAGRITHHGHGRSGTVGIAQGGDREARGRLQQPGLDLLLAAVLDCRHVIHRLIDAGVRGKERRLPAGLDPERETGVLGTGKVAVLPRHCPSAIAGRMNGAVTGFDLAEPRSHRGKRGTPVPHHGVLDDLDGLARNRLGDAVQSMPLRRHYDDLHDREVLLAFAAVMGNDRRRIDGLAFDVLHRGAVRESLEAGMAEHLAGAQGDSCAQQGQRQKFVRIGHCCFSLLCVLEKAKPTE</sequence>
<evidence type="ECO:0000313" key="2">
    <source>
        <dbReference type="Proteomes" id="UP000006821"/>
    </source>
</evidence>
<dbReference type="AlphaFoldDB" id="Q60BW6"/>
<dbReference type="KEGG" id="mca:MCA0347"/>
<dbReference type="Proteomes" id="UP000006821">
    <property type="component" value="Chromosome"/>
</dbReference>
<accession>Q60BW6</accession>
<dbReference type="EMBL" id="AE017282">
    <property type="protein sequence ID" value="AAU90557.1"/>
    <property type="molecule type" value="Genomic_DNA"/>
</dbReference>
<dbReference type="HOGENOM" id="CLU_1072855_0_0_6"/>